<accession>A0A839XQ56</accession>
<dbReference type="RefSeq" id="WP_183787142.1">
    <property type="nucleotide sequence ID" value="NZ_JACIBS010000009.1"/>
</dbReference>
<name>A0A839XQ56_9PSEU</name>
<keyword evidence="2" id="KW-1185">Reference proteome</keyword>
<gene>
    <name evidence="1" type="ORF">FB384_004901</name>
</gene>
<dbReference type="AlphaFoldDB" id="A0A839XQ56"/>
<organism evidence="1 2">
    <name type="scientific">Prauserella sediminis</name>
    <dbReference type="NCBI Taxonomy" id="577680"/>
    <lineage>
        <taxon>Bacteria</taxon>
        <taxon>Bacillati</taxon>
        <taxon>Actinomycetota</taxon>
        <taxon>Actinomycetes</taxon>
        <taxon>Pseudonocardiales</taxon>
        <taxon>Pseudonocardiaceae</taxon>
        <taxon>Prauserella</taxon>
        <taxon>Prauserella salsuginis group</taxon>
    </lineage>
</organism>
<dbReference type="Proteomes" id="UP000564573">
    <property type="component" value="Unassembled WGS sequence"/>
</dbReference>
<sequence>MHDFMLIAYGDTGSTSLTITYANWLVVDETCELDLINADELAPEEAAEVRDVVGAIRLSDEATRTELLHVLKVAAGSEQGLVILPAA</sequence>
<protein>
    <submittedName>
        <fullName evidence="1">Uncharacterized protein</fullName>
    </submittedName>
</protein>
<reference evidence="1 2" key="1">
    <citation type="submission" date="2020-08" db="EMBL/GenBank/DDBJ databases">
        <title>Sequencing the genomes of 1000 actinobacteria strains.</title>
        <authorList>
            <person name="Klenk H.-P."/>
        </authorList>
    </citation>
    <scope>NUCLEOTIDE SEQUENCE [LARGE SCALE GENOMIC DNA]</scope>
    <source>
        <strain evidence="1 2">DSM 45267</strain>
    </source>
</reference>
<evidence type="ECO:0000313" key="2">
    <source>
        <dbReference type="Proteomes" id="UP000564573"/>
    </source>
</evidence>
<dbReference type="EMBL" id="JACIBS010000009">
    <property type="protein sequence ID" value="MBB3665942.1"/>
    <property type="molecule type" value="Genomic_DNA"/>
</dbReference>
<evidence type="ECO:0000313" key="1">
    <source>
        <dbReference type="EMBL" id="MBB3665942.1"/>
    </source>
</evidence>
<comment type="caution">
    <text evidence="1">The sequence shown here is derived from an EMBL/GenBank/DDBJ whole genome shotgun (WGS) entry which is preliminary data.</text>
</comment>
<proteinExistence type="predicted"/>